<dbReference type="Proteomes" id="UP000018348">
    <property type="component" value="Unassembled WGS sequence"/>
</dbReference>
<evidence type="ECO:0000313" key="1">
    <source>
        <dbReference type="EMBL" id="CCQ53098.1"/>
    </source>
</evidence>
<dbReference type="AlphaFoldDB" id="T2IJ60"/>
<reference evidence="1 2" key="1">
    <citation type="submission" date="2013-01" db="EMBL/GenBank/DDBJ databases">
        <authorList>
            <person name="Bench S."/>
        </authorList>
    </citation>
    <scope>NUCLEOTIDE SEQUENCE [LARGE SCALE GENOMIC DNA]</scope>
    <source>
        <strain evidence="1 2">WH 8502</strain>
    </source>
</reference>
<comment type="caution">
    <text evidence="1">The sequence shown here is derived from an EMBL/GenBank/DDBJ whole genome shotgun (WGS) entry which is preliminary data.</text>
</comment>
<name>T2IJ60_CROWT</name>
<accession>T2IJ60</accession>
<gene>
    <name evidence="1" type="ORF">CWATWH8502_630</name>
</gene>
<protein>
    <submittedName>
        <fullName evidence="1">Uncharacterized protein</fullName>
    </submittedName>
</protein>
<reference evidence="1 2" key="2">
    <citation type="submission" date="2013-09" db="EMBL/GenBank/DDBJ databases">
        <title>Whole genome comparison of six Crocosphaera watsonii strains with differing phenotypes.</title>
        <authorList>
            <person name="Bench S.R."/>
            <person name="Heller P."/>
            <person name="Frank I."/>
            <person name="Arciniega M."/>
            <person name="Shilova I.N."/>
            <person name="Zehr J.P."/>
        </authorList>
    </citation>
    <scope>NUCLEOTIDE SEQUENCE [LARGE SCALE GENOMIC DNA]</scope>
    <source>
        <strain evidence="1 2">WH 8502</strain>
    </source>
</reference>
<sequence length="37" mass="4185">MFVVLTPRNFMFPSLSLAFSLTNPDNLLNNHGNSVLY</sequence>
<evidence type="ECO:0000313" key="2">
    <source>
        <dbReference type="Proteomes" id="UP000018348"/>
    </source>
</evidence>
<dbReference type="EMBL" id="CAQK01000778">
    <property type="protein sequence ID" value="CCQ53098.1"/>
    <property type="molecule type" value="Genomic_DNA"/>
</dbReference>
<proteinExistence type="predicted"/>
<organism evidence="1 2">
    <name type="scientific">Crocosphaera watsonii WH 8502</name>
    <dbReference type="NCBI Taxonomy" id="423474"/>
    <lineage>
        <taxon>Bacteria</taxon>
        <taxon>Bacillati</taxon>
        <taxon>Cyanobacteriota</taxon>
        <taxon>Cyanophyceae</taxon>
        <taxon>Oscillatoriophycideae</taxon>
        <taxon>Chroococcales</taxon>
        <taxon>Aphanothecaceae</taxon>
        <taxon>Crocosphaera</taxon>
    </lineage>
</organism>